<dbReference type="PANTHER" id="PTHR12526">
    <property type="entry name" value="GLYCOSYLTRANSFERASE"/>
    <property type="match status" value="1"/>
</dbReference>
<organism evidence="1 2">
    <name type="scientific">Plantimonas leprariae</name>
    <dbReference type="NCBI Taxonomy" id="2615207"/>
    <lineage>
        <taxon>Bacteria</taxon>
        <taxon>Pseudomonadati</taxon>
        <taxon>Pseudomonadota</taxon>
        <taxon>Alphaproteobacteria</taxon>
        <taxon>Hyphomicrobiales</taxon>
        <taxon>Aurantimonadaceae</taxon>
        <taxon>Plantimonas</taxon>
    </lineage>
</organism>
<dbReference type="Gene3D" id="3.40.50.2000">
    <property type="entry name" value="Glycogen Phosphorylase B"/>
    <property type="match status" value="1"/>
</dbReference>
<keyword evidence="1" id="KW-0808">Transferase</keyword>
<sequence length="422" mass="45966">MTAKSILCCMQFVPIENGVGGSQRAWFLLRALSEAGEVDLVILHPDTGLRLSGEQETAIRRFARSVTVAGLPGWKRSAERSRLVHRRFGAWLDFLRMGSPNAPRLPLADLRSLAQGLPQRRYDVAFAARLPSAAIIDALSADGLVEIGRKVVDFDDVLSKFFVREAETLGWKRFDRKLAMTLDVKRMTDAEDRVLASWQAVSICSANDAAELSRRVPGARVAEVPNVIDRPLLAPATDGNFTILFVGNLGFKPNEQGLHRFLDEAWPIVRQRVPGVRLVVVGFDPKEALREKLARAGAELHSNVPSVVPYYEAAHAVIAPIFFGGGTRIKILEAMAFGRAVVSTPIGAEGLSVEDGRHLLVAGSMPDFAAALVRLAEDAGLRERLARDARRLQETTYGRAMMASAVRGMLEPDAAASSLAAN</sequence>
<evidence type="ECO:0000313" key="1">
    <source>
        <dbReference type="EMBL" id="KAB0680291.1"/>
    </source>
</evidence>
<reference evidence="1 2" key="1">
    <citation type="submission" date="2019-09" db="EMBL/GenBank/DDBJ databases">
        <title>YIM 132180 draft genome.</title>
        <authorList>
            <person name="Zhang K."/>
        </authorList>
    </citation>
    <scope>NUCLEOTIDE SEQUENCE [LARGE SCALE GENOMIC DNA]</scope>
    <source>
        <strain evidence="1 2">YIM 132180</strain>
    </source>
</reference>
<accession>A0A7V7PQA2</accession>
<name>A0A7V7PQA2_9HYPH</name>
<keyword evidence="2" id="KW-1185">Reference proteome</keyword>
<dbReference type="AlphaFoldDB" id="A0A7V7PQA2"/>
<proteinExistence type="predicted"/>
<comment type="caution">
    <text evidence="1">The sequence shown here is derived from an EMBL/GenBank/DDBJ whole genome shotgun (WGS) entry which is preliminary data.</text>
</comment>
<evidence type="ECO:0000313" key="2">
    <source>
        <dbReference type="Proteomes" id="UP000432089"/>
    </source>
</evidence>
<dbReference type="Pfam" id="PF13692">
    <property type="entry name" value="Glyco_trans_1_4"/>
    <property type="match status" value="1"/>
</dbReference>
<dbReference type="GO" id="GO:0016757">
    <property type="term" value="F:glycosyltransferase activity"/>
    <property type="evidence" value="ECO:0007669"/>
    <property type="project" value="TreeGrafter"/>
</dbReference>
<protein>
    <submittedName>
        <fullName evidence="1">Glycosyltransferase</fullName>
    </submittedName>
</protein>
<dbReference type="EMBL" id="VZDO01000005">
    <property type="protein sequence ID" value="KAB0680291.1"/>
    <property type="molecule type" value="Genomic_DNA"/>
</dbReference>
<gene>
    <name evidence="1" type="ORF">F6X38_08925</name>
</gene>
<dbReference type="RefSeq" id="WP_150969364.1">
    <property type="nucleotide sequence ID" value="NZ_VZDO01000005.1"/>
</dbReference>
<dbReference type="Proteomes" id="UP000432089">
    <property type="component" value="Unassembled WGS sequence"/>
</dbReference>
<dbReference type="CDD" id="cd03801">
    <property type="entry name" value="GT4_PimA-like"/>
    <property type="match status" value="1"/>
</dbReference>
<dbReference type="SUPFAM" id="SSF53756">
    <property type="entry name" value="UDP-Glycosyltransferase/glycogen phosphorylase"/>
    <property type="match status" value="1"/>
</dbReference>
<dbReference type="PANTHER" id="PTHR12526:SF600">
    <property type="entry name" value="GLYCOSYL TRANSFERASE GROUP 1"/>
    <property type="match status" value="1"/>
</dbReference>